<dbReference type="Proteomes" id="UP000239800">
    <property type="component" value="Unassembled WGS sequence"/>
</dbReference>
<dbReference type="InterPro" id="IPR025737">
    <property type="entry name" value="FApF"/>
</dbReference>
<evidence type="ECO:0000313" key="2">
    <source>
        <dbReference type="EMBL" id="PQB04500.1"/>
    </source>
</evidence>
<evidence type="ECO:0000256" key="1">
    <source>
        <dbReference type="SAM" id="MobiDB-lite"/>
    </source>
</evidence>
<evidence type="ECO:0000313" key="3">
    <source>
        <dbReference type="Proteomes" id="UP000239800"/>
    </source>
</evidence>
<dbReference type="OrthoDB" id="1421312at2"/>
<feature type="region of interest" description="Disordered" evidence="1">
    <location>
        <begin position="294"/>
        <end position="334"/>
    </location>
</feature>
<sequence length="334" mass="37763">MNNLRIPLLLLALLVSPMLFGQYTDLINTNQPGGSQGAFSVGTRVLQLETGVSFGNEKHELLVTDTDAFNWDYSIRYGVWKEELEVSLMGSLQSNNVVDSRGAVPFEQRQTNFKSNTLGAKYLIYDPYRKRDLEGPNLYSYHANNSFQWKDLVPAVAVYAGANFDSADNPFTQEDDFSISPKVVIATQNNFLSGFVLVTNLIADRITTDAPTYGYVVTLTYSTNRYFSVFLENQGFKSDFYSDQLLRGGAAVLINQDFHVDLSGTLNFKDTPSLWYVRAGLAYRLDMHNKDEYIEDKGRSGRDKKREEKAARKAEKKKKKNKRRDGVLEDDGGR</sequence>
<gene>
    <name evidence="2" type="ORF">BST85_05995</name>
</gene>
<dbReference type="RefSeq" id="WP_104812425.1">
    <property type="nucleotide sequence ID" value="NZ_MQUB01000001.1"/>
</dbReference>
<keyword evidence="3" id="KW-1185">Reference proteome</keyword>
<organism evidence="2 3">
    <name type="scientific">Aureitalea marina</name>
    <dbReference type="NCBI Taxonomy" id="930804"/>
    <lineage>
        <taxon>Bacteria</taxon>
        <taxon>Pseudomonadati</taxon>
        <taxon>Bacteroidota</taxon>
        <taxon>Flavobacteriia</taxon>
        <taxon>Flavobacteriales</taxon>
        <taxon>Flavobacteriaceae</taxon>
        <taxon>Aureitalea</taxon>
    </lineage>
</organism>
<dbReference type="EMBL" id="MQUB01000001">
    <property type="protein sequence ID" value="PQB04500.1"/>
    <property type="molecule type" value="Genomic_DNA"/>
</dbReference>
<accession>A0A2S7KPG7</accession>
<feature type="compositionally biased region" description="Basic residues" evidence="1">
    <location>
        <begin position="314"/>
        <end position="323"/>
    </location>
</feature>
<dbReference type="Pfam" id="PF13557">
    <property type="entry name" value="Phenol_MetA_deg"/>
    <property type="match status" value="1"/>
</dbReference>
<protein>
    <recommendedName>
        <fullName evidence="4">Transporter</fullName>
    </recommendedName>
</protein>
<name>A0A2S7KPG7_9FLAO</name>
<comment type="caution">
    <text evidence="2">The sequence shown here is derived from an EMBL/GenBank/DDBJ whole genome shotgun (WGS) entry which is preliminary data.</text>
</comment>
<reference evidence="2 3" key="1">
    <citation type="submission" date="2016-11" db="EMBL/GenBank/DDBJ databases">
        <title>Trade-off between light-utilization and light-protection in marine flavobacteria.</title>
        <authorList>
            <person name="Kumagai Y."/>
        </authorList>
    </citation>
    <scope>NUCLEOTIDE SEQUENCE [LARGE SCALE GENOMIC DNA]</scope>
    <source>
        <strain evidence="2 3">NBRC 107741</strain>
    </source>
</reference>
<feature type="compositionally biased region" description="Basic and acidic residues" evidence="1">
    <location>
        <begin position="294"/>
        <end position="313"/>
    </location>
</feature>
<dbReference type="AlphaFoldDB" id="A0A2S7KPG7"/>
<proteinExistence type="predicted"/>
<feature type="compositionally biased region" description="Basic and acidic residues" evidence="1">
    <location>
        <begin position="324"/>
        <end position="334"/>
    </location>
</feature>
<evidence type="ECO:0008006" key="4">
    <source>
        <dbReference type="Google" id="ProtNLM"/>
    </source>
</evidence>